<reference evidence="1" key="1">
    <citation type="submission" date="2020-03" db="EMBL/GenBank/DDBJ databases">
        <title>The deep terrestrial virosphere.</title>
        <authorList>
            <person name="Holmfeldt K."/>
            <person name="Nilsson E."/>
            <person name="Simone D."/>
            <person name="Lopez-Fernandez M."/>
            <person name="Wu X."/>
            <person name="de Brujin I."/>
            <person name="Lundin D."/>
            <person name="Andersson A."/>
            <person name="Bertilsson S."/>
            <person name="Dopson M."/>
        </authorList>
    </citation>
    <scope>NUCLEOTIDE SEQUENCE</scope>
    <source>
        <strain evidence="1">TM448A00312</strain>
        <strain evidence="2">TM448B01411</strain>
    </source>
</reference>
<dbReference type="EMBL" id="MT144002">
    <property type="protein sequence ID" value="QJA46080.1"/>
    <property type="molecule type" value="Genomic_DNA"/>
</dbReference>
<evidence type="ECO:0000313" key="2">
    <source>
        <dbReference type="EMBL" id="QJH98847.1"/>
    </source>
</evidence>
<evidence type="ECO:0000313" key="1">
    <source>
        <dbReference type="EMBL" id="QJA46080.1"/>
    </source>
</evidence>
<organism evidence="1">
    <name type="scientific">viral metagenome</name>
    <dbReference type="NCBI Taxonomy" id="1070528"/>
    <lineage>
        <taxon>unclassified sequences</taxon>
        <taxon>metagenomes</taxon>
        <taxon>organismal metagenomes</taxon>
    </lineage>
</organism>
<protein>
    <submittedName>
        <fullName evidence="1">Uncharacterized protein</fullName>
    </submittedName>
</protein>
<dbReference type="EMBL" id="MT144755">
    <property type="protein sequence ID" value="QJH98847.1"/>
    <property type="molecule type" value="Genomic_DNA"/>
</dbReference>
<sequence length="175" mass="20308">MTKTIKIKEWEKEFNEKFACSCGDEDCDWLGNFYGSELKQFISTLLAQNYVKGYEDCLEEKYDKAKKHFEKKLARIHPAIIALICADIKTLNEQAISQVKKEEYERGFIDGGDASKTQESEIIICQLKEAEAKERKRQYELLMSCLPEDAENLSTLTDDQAKRLIDCFLKKSPWD</sequence>
<proteinExistence type="predicted"/>
<dbReference type="AlphaFoldDB" id="A0A6H1ZFW0"/>
<accession>A0A6H1ZFW0</accession>
<gene>
    <name evidence="1" type="ORF">TM448A00312_0038</name>
    <name evidence="2" type="ORF">TM448B01411_0002</name>
</gene>
<name>A0A6H1ZFW0_9ZZZZ</name>